<keyword evidence="2" id="KW-1185">Reference proteome</keyword>
<dbReference type="KEGG" id="cdet:87936803"/>
<dbReference type="RefSeq" id="XP_062772510.1">
    <property type="nucleotide sequence ID" value="XM_062916459.1"/>
</dbReference>
<name>A0AAX4HWM1_9PEZI</name>
<proteinExistence type="predicted"/>
<protein>
    <recommendedName>
        <fullName evidence="3">N-acetyltransferase domain-containing protein</fullName>
    </recommendedName>
</protein>
<organism evidence="1 2">
    <name type="scientific">Colletotrichum destructivum</name>
    <dbReference type="NCBI Taxonomy" id="34406"/>
    <lineage>
        <taxon>Eukaryota</taxon>
        <taxon>Fungi</taxon>
        <taxon>Dikarya</taxon>
        <taxon>Ascomycota</taxon>
        <taxon>Pezizomycotina</taxon>
        <taxon>Sordariomycetes</taxon>
        <taxon>Hypocreomycetidae</taxon>
        <taxon>Glomerellales</taxon>
        <taxon>Glomerellaceae</taxon>
        <taxon>Colletotrichum</taxon>
        <taxon>Colletotrichum destructivum species complex</taxon>
    </lineage>
</organism>
<reference evidence="2" key="1">
    <citation type="journal article" date="2023" name="bioRxiv">
        <title>Complete genome of the Medicago anthracnose fungus, Colletotrichum destructivum, reveals a mini-chromosome-like region within a core chromosome.</title>
        <authorList>
            <person name="Lapalu N."/>
            <person name="Simon A."/>
            <person name="Lu A."/>
            <person name="Plaumann P.-L."/>
            <person name="Amselem J."/>
            <person name="Pigne S."/>
            <person name="Auger A."/>
            <person name="Koch C."/>
            <person name="Dallery J.-F."/>
            <person name="O'Connell R.J."/>
        </authorList>
    </citation>
    <scope>NUCLEOTIDE SEQUENCE [LARGE SCALE GENOMIC DNA]</scope>
    <source>
        <strain evidence="2">CBS 520.97</strain>
    </source>
</reference>
<evidence type="ECO:0000313" key="1">
    <source>
        <dbReference type="EMBL" id="WQF75286.1"/>
    </source>
</evidence>
<dbReference type="EMBL" id="CP137305">
    <property type="protein sequence ID" value="WQF75286.1"/>
    <property type="molecule type" value="Genomic_DNA"/>
</dbReference>
<accession>A0AAX4HWM1</accession>
<dbReference type="GeneID" id="87936803"/>
<sequence>MYQTYDIEVLDHPGLSMSLAEKTTLQDSLCKLGALCLNPLPKYQVFDTTSCNALDDKIIVIARQNGEPVAFLSTIWLPITALDTPLLHSGLTVIHPAHQKTGVNLDLFANLFLHLIKEHPGGFWMSTLAEVISSLVHVSKYTTRVFPSPEWSNQHPLGLPSEVHVAIAREISEKHRDKMLISPSAIFDEDVFVFRGSNDSDQGEAFQKDADNERYWHRDREASCFYRKLLRRNKGDEILQISFLDPTHLANHMRSQRFTGKYGTRASKVTLPQLQVLVLLTLTDNLYRFEGLEMVLSAVDCVS</sequence>
<evidence type="ECO:0008006" key="3">
    <source>
        <dbReference type="Google" id="ProtNLM"/>
    </source>
</evidence>
<dbReference type="Proteomes" id="UP001322277">
    <property type="component" value="Chromosome 1"/>
</dbReference>
<evidence type="ECO:0000313" key="2">
    <source>
        <dbReference type="Proteomes" id="UP001322277"/>
    </source>
</evidence>
<gene>
    <name evidence="1" type="ORF">CDEST_00300</name>
</gene>
<dbReference type="AlphaFoldDB" id="A0AAX4HWM1"/>